<dbReference type="Pfam" id="PF01425">
    <property type="entry name" value="Amidase"/>
    <property type="match status" value="1"/>
</dbReference>
<dbReference type="AlphaFoldDB" id="A0AAF0DF64"/>
<gene>
    <name evidence="2" type="ORF">PRK78_002604</name>
</gene>
<name>A0AAF0DF64_9EURO</name>
<keyword evidence="3" id="KW-1185">Reference proteome</keyword>
<evidence type="ECO:0000259" key="1">
    <source>
        <dbReference type="Pfam" id="PF01425"/>
    </source>
</evidence>
<accession>A0AAF0DF64</accession>
<dbReference type="Gene3D" id="3.90.1300.10">
    <property type="entry name" value="Amidase signature (AS) domain"/>
    <property type="match status" value="1"/>
</dbReference>
<evidence type="ECO:0000313" key="2">
    <source>
        <dbReference type="EMBL" id="WEW57143.1"/>
    </source>
</evidence>
<dbReference type="PANTHER" id="PTHR42678:SF34">
    <property type="entry name" value="OS04G0183300 PROTEIN"/>
    <property type="match status" value="1"/>
</dbReference>
<proteinExistence type="predicted"/>
<dbReference type="Proteomes" id="UP001219355">
    <property type="component" value="Chromosome 2"/>
</dbReference>
<dbReference type="EC" id="3.5.1.4" evidence="2"/>
<dbReference type="GO" id="GO:0004040">
    <property type="term" value="F:amidase activity"/>
    <property type="evidence" value="ECO:0007669"/>
    <property type="project" value="UniProtKB-EC"/>
</dbReference>
<evidence type="ECO:0000313" key="3">
    <source>
        <dbReference type="Proteomes" id="UP001219355"/>
    </source>
</evidence>
<dbReference type="InterPro" id="IPR036928">
    <property type="entry name" value="AS_sf"/>
</dbReference>
<sequence length="197" mass="22429">MKEYQENVMPDKGPDLRMPTCRGIDMEEMSISQLQQCLTEGKFSARDLTATYLLRIERLNLVLKAIVEVNPDALEIAEVLDGEREEGKARSILHGIPFLVKDNMSTKDKMQTTAGSSGMLPTNALEIIYPLWKVSLRLHLGKWQCFSEQLYRKMHLLFRFYEKPGLFYLDTPICRNGPACGLHISLFDPIPNALAKP</sequence>
<dbReference type="SUPFAM" id="SSF75304">
    <property type="entry name" value="Amidase signature (AS) enzymes"/>
    <property type="match status" value="1"/>
</dbReference>
<organism evidence="2 3">
    <name type="scientific">Emydomyces testavorans</name>
    <dbReference type="NCBI Taxonomy" id="2070801"/>
    <lineage>
        <taxon>Eukaryota</taxon>
        <taxon>Fungi</taxon>
        <taxon>Dikarya</taxon>
        <taxon>Ascomycota</taxon>
        <taxon>Pezizomycotina</taxon>
        <taxon>Eurotiomycetes</taxon>
        <taxon>Eurotiomycetidae</taxon>
        <taxon>Onygenales</taxon>
        <taxon>Nannizziopsiaceae</taxon>
        <taxon>Emydomyces</taxon>
    </lineage>
</organism>
<keyword evidence="2" id="KW-0378">Hydrolase</keyword>
<dbReference type="EMBL" id="CP120628">
    <property type="protein sequence ID" value="WEW57143.1"/>
    <property type="molecule type" value="Genomic_DNA"/>
</dbReference>
<dbReference type="PANTHER" id="PTHR42678">
    <property type="entry name" value="AMIDASE"/>
    <property type="match status" value="1"/>
</dbReference>
<feature type="domain" description="Amidase" evidence="1">
    <location>
        <begin position="47"/>
        <end position="117"/>
    </location>
</feature>
<reference evidence="2" key="1">
    <citation type="submission" date="2023-03" db="EMBL/GenBank/DDBJ databases">
        <title>Emydomyces testavorans Genome Sequence.</title>
        <authorList>
            <person name="Hoyer L."/>
        </authorList>
    </citation>
    <scope>NUCLEOTIDE SEQUENCE</scope>
    <source>
        <strain evidence="2">16-2883</strain>
    </source>
</reference>
<protein>
    <submittedName>
        <fullName evidence="2">Amidase</fullName>
        <ecNumber evidence="2">3.5.1.4</ecNumber>
    </submittedName>
</protein>
<dbReference type="InterPro" id="IPR023631">
    <property type="entry name" value="Amidase_dom"/>
</dbReference>